<gene>
    <name evidence="2" type="ORF">POVCU2_0054250</name>
</gene>
<dbReference type="InterPro" id="IPR008780">
    <property type="entry name" value="Plasmodium_Vir"/>
</dbReference>
<keyword evidence="1" id="KW-0472">Membrane</keyword>
<dbReference type="AlphaFoldDB" id="A0A1A8WBM2"/>
<keyword evidence="1" id="KW-1133">Transmembrane helix</keyword>
<evidence type="ECO:0000313" key="3">
    <source>
        <dbReference type="Proteomes" id="UP000078560"/>
    </source>
</evidence>
<evidence type="ECO:0000313" key="2">
    <source>
        <dbReference type="EMBL" id="SBS89408.1"/>
    </source>
</evidence>
<organism evidence="2 3">
    <name type="scientific">Plasmodium ovale curtisi</name>
    <dbReference type="NCBI Taxonomy" id="864141"/>
    <lineage>
        <taxon>Eukaryota</taxon>
        <taxon>Sar</taxon>
        <taxon>Alveolata</taxon>
        <taxon>Apicomplexa</taxon>
        <taxon>Aconoidasida</taxon>
        <taxon>Haemosporida</taxon>
        <taxon>Plasmodiidae</taxon>
        <taxon>Plasmodium</taxon>
        <taxon>Plasmodium (Plasmodium)</taxon>
    </lineage>
</organism>
<accession>A0A1A8WBM2</accession>
<dbReference type="Proteomes" id="UP000078560">
    <property type="component" value="Unassembled WGS sequence"/>
</dbReference>
<proteinExistence type="predicted"/>
<protein>
    <submittedName>
        <fullName evidence="2">PIR Superfamily Protein</fullName>
    </submittedName>
</protein>
<feature type="transmembrane region" description="Helical" evidence="1">
    <location>
        <begin position="271"/>
        <end position="291"/>
    </location>
</feature>
<evidence type="ECO:0000256" key="1">
    <source>
        <dbReference type="SAM" id="Phobius"/>
    </source>
</evidence>
<sequence>MDDDSSTCYYYDAKYDFLEDLDKYLQYGEKAESYENSDNYGDICTFTESTFVDNHKDINKICKKFKYLVDLLLIGKVESTANNNMTLQYLCYWLNDQLKKIHNNSVCAKVFHQEMKTKDREYKELNISNDNIYDIKIIEWENINKLINFYKKYNEINRIISTEQVNEDKCIKLSENCFLGYKNVDENCPNTNTKYCEALKSFKSKHDKLNLCTDTSTGWEKITLPQLRNNYEVPTENCEISLYRKNPEPPIEFNLSPETVTDTPSVDKKNIVISLVSVLGISFIGIVFYKFTSFGSLLLPRGDREKKIWNHLTEEEDILLYSSQHPLEESESQSYNILYSSVEAT</sequence>
<reference evidence="3" key="1">
    <citation type="submission" date="2016-05" db="EMBL/GenBank/DDBJ databases">
        <authorList>
            <person name="Naeem Raeece"/>
        </authorList>
    </citation>
    <scope>NUCLEOTIDE SEQUENCE [LARGE SCALE GENOMIC DNA]</scope>
</reference>
<name>A0A1A8WBM2_PLAOA</name>
<keyword evidence="1" id="KW-0812">Transmembrane</keyword>
<dbReference type="EMBL" id="FLQU01000721">
    <property type="protein sequence ID" value="SBS89408.1"/>
    <property type="molecule type" value="Genomic_DNA"/>
</dbReference>
<dbReference type="Pfam" id="PF05795">
    <property type="entry name" value="Plasmodium_Vir"/>
    <property type="match status" value="2"/>
</dbReference>